<name>A0A438ADA4_9RHOB</name>
<dbReference type="EMBL" id="RQXX01000009">
    <property type="protein sequence ID" value="RVV96664.1"/>
    <property type="molecule type" value="Genomic_DNA"/>
</dbReference>
<dbReference type="Proteomes" id="UP000285908">
    <property type="component" value="Unassembled WGS sequence"/>
</dbReference>
<accession>A0A438ADA4</accession>
<reference evidence="1 2" key="1">
    <citation type="submission" date="2018-11" db="EMBL/GenBank/DDBJ databases">
        <title>Mesobaculum littorinae gen. nov., sp. nov., isolated from Littorina scabra that represents a novel genus of the order Rhodobacteraceae.</title>
        <authorList>
            <person name="Li F."/>
        </authorList>
    </citation>
    <scope>NUCLEOTIDE SEQUENCE [LARGE SCALE GENOMIC DNA]</scope>
    <source>
        <strain evidence="1 2">M0103</strain>
    </source>
</reference>
<evidence type="ECO:0008006" key="3">
    <source>
        <dbReference type="Google" id="ProtNLM"/>
    </source>
</evidence>
<protein>
    <recommendedName>
        <fullName evidence="3">LPS-assembly lipoprotein</fullName>
    </recommendedName>
</protein>
<keyword evidence="2" id="KW-1185">Reference proteome</keyword>
<dbReference type="Pfam" id="PF04390">
    <property type="entry name" value="LptE"/>
    <property type="match status" value="1"/>
</dbReference>
<dbReference type="Gene3D" id="3.30.160.150">
    <property type="entry name" value="Lipoprotein like domain"/>
    <property type="match status" value="1"/>
</dbReference>
<evidence type="ECO:0000313" key="2">
    <source>
        <dbReference type="Proteomes" id="UP000285908"/>
    </source>
</evidence>
<comment type="caution">
    <text evidence="1">The sequence shown here is derived from an EMBL/GenBank/DDBJ whole genome shotgun (WGS) entry which is preliminary data.</text>
</comment>
<gene>
    <name evidence="1" type="ORF">EKE94_17440</name>
</gene>
<dbReference type="GO" id="GO:0019867">
    <property type="term" value="C:outer membrane"/>
    <property type="evidence" value="ECO:0007669"/>
    <property type="project" value="InterPro"/>
</dbReference>
<sequence>MSWSDRRSLLRGGAAAGAAALLGACGFRPAYGPGGASEGLRGAIAVDPPDDPEGYVLVQRLEERLGLPQAPQYRLAADIYVGEDGLGVSPDQEITRYQVLGRVTYRLTRSSDGALVSSGEVESFTGYSAPVFDAARGTSAGNPVSVQTARTAARERLMVILADRLTQRLLATAADWRA</sequence>
<dbReference type="RefSeq" id="WP_127907922.1">
    <property type="nucleotide sequence ID" value="NZ_RQXX01000009.1"/>
</dbReference>
<dbReference type="AlphaFoldDB" id="A0A438ADA4"/>
<dbReference type="OrthoDB" id="7629596at2"/>
<dbReference type="InterPro" id="IPR006311">
    <property type="entry name" value="TAT_signal"/>
</dbReference>
<organism evidence="1 2">
    <name type="scientific">Mesobaculum littorinae</name>
    <dbReference type="NCBI Taxonomy" id="2486419"/>
    <lineage>
        <taxon>Bacteria</taxon>
        <taxon>Pseudomonadati</taxon>
        <taxon>Pseudomonadota</taxon>
        <taxon>Alphaproteobacteria</taxon>
        <taxon>Rhodobacterales</taxon>
        <taxon>Roseobacteraceae</taxon>
        <taxon>Mesobaculum</taxon>
    </lineage>
</organism>
<proteinExistence type="predicted"/>
<dbReference type="PROSITE" id="PS51257">
    <property type="entry name" value="PROKAR_LIPOPROTEIN"/>
    <property type="match status" value="1"/>
</dbReference>
<dbReference type="GO" id="GO:0043165">
    <property type="term" value="P:Gram-negative-bacterium-type cell outer membrane assembly"/>
    <property type="evidence" value="ECO:0007669"/>
    <property type="project" value="InterPro"/>
</dbReference>
<evidence type="ECO:0000313" key="1">
    <source>
        <dbReference type="EMBL" id="RVV96664.1"/>
    </source>
</evidence>
<dbReference type="PROSITE" id="PS51318">
    <property type="entry name" value="TAT"/>
    <property type="match status" value="1"/>
</dbReference>
<dbReference type="InterPro" id="IPR007485">
    <property type="entry name" value="LPS_assembly_LptE"/>
</dbReference>